<dbReference type="EMBL" id="BAABAH010000011">
    <property type="protein sequence ID" value="GAA3826027.1"/>
    <property type="molecule type" value="Genomic_DNA"/>
</dbReference>
<dbReference type="InterPro" id="IPR003838">
    <property type="entry name" value="ABC3_permease_C"/>
</dbReference>
<feature type="transmembrane region" description="Helical" evidence="7">
    <location>
        <begin position="149"/>
        <end position="173"/>
    </location>
</feature>
<dbReference type="PANTHER" id="PTHR30572:SF4">
    <property type="entry name" value="ABC TRANSPORTER PERMEASE YTRF"/>
    <property type="match status" value="1"/>
</dbReference>
<dbReference type="RefSeq" id="WP_344776697.1">
    <property type="nucleotide sequence ID" value="NZ_BAABAH010000011.1"/>
</dbReference>
<protein>
    <recommendedName>
        <fullName evidence="8">ABC3 transporter permease C-terminal domain-containing protein</fullName>
    </recommendedName>
</protein>
<evidence type="ECO:0000256" key="6">
    <source>
        <dbReference type="ARBA" id="ARBA00038076"/>
    </source>
</evidence>
<organism evidence="9 10">
    <name type="scientific">Nocardioides panacisoli</name>
    <dbReference type="NCBI Taxonomy" id="627624"/>
    <lineage>
        <taxon>Bacteria</taxon>
        <taxon>Bacillati</taxon>
        <taxon>Actinomycetota</taxon>
        <taxon>Actinomycetes</taxon>
        <taxon>Propionibacteriales</taxon>
        <taxon>Nocardioidaceae</taxon>
        <taxon>Nocardioides</taxon>
    </lineage>
</organism>
<proteinExistence type="inferred from homology"/>
<evidence type="ECO:0000256" key="4">
    <source>
        <dbReference type="ARBA" id="ARBA00022989"/>
    </source>
</evidence>
<feature type="transmembrane region" description="Helical" evidence="7">
    <location>
        <begin position="227"/>
        <end position="250"/>
    </location>
</feature>
<dbReference type="InterPro" id="IPR050250">
    <property type="entry name" value="Macrolide_Exporter_MacB"/>
</dbReference>
<sequence>MTGLALRSLRHRPAAATATFVAVLLGTALIGTFATFVESALHLHGEDRTSLIVMGAVVGGWGALIVLYSVASTAGITATQRTAETSLLRVVGATPRQVRRLIGREVLVVSLLAAAGGSAVAAVAGRVLFGALRDGGMVSDGARFGGGPASVAAAAGLVVLTSCLAAWIAGLRATRPSAVAALRAAEIEPRGMHWWRAVVGGLLIAYGVGAAVVTLTVTRHSADPYDAMSTCGAASIYAGVGMAVLAPWLLRRFSAPVAALVGRTASGHLAAHNAARRSHLLAGVLAPVIVLTSGAIGTLMLVGIDNRTMHDPAQRADGRLINMLNYVVTGMISLFAAIVVVNAFAAVVAHRRTELRRLRLVGATRAQVRSSVVAEAGIVAAVGIVLGTLGSLTTVVPFAVVRHEGLVPDGQLWLPPAVAAAVVLLTLVSARASVQRATRELAG</sequence>
<feature type="domain" description="ABC3 transporter permease C-terminal" evidence="8">
    <location>
        <begin position="327"/>
        <end position="438"/>
    </location>
</feature>
<comment type="similarity">
    <text evidence="6">Belongs to the ABC-4 integral membrane protein family.</text>
</comment>
<evidence type="ECO:0000256" key="7">
    <source>
        <dbReference type="SAM" id="Phobius"/>
    </source>
</evidence>
<keyword evidence="3 7" id="KW-0812">Transmembrane</keyword>
<feature type="transmembrane region" description="Helical" evidence="7">
    <location>
        <begin position="106"/>
        <end position="129"/>
    </location>
</feature>
<feature type="transmembrane region" description="Helical" evidence="7">
    <location>
        <begin position="14"/>
        <end position="37"/>
    </location>
</feature>
<evidence type="ECO:0000256" key="2">
    <source>
        <dbReference type="ARBA" id="ARBA00022475"/>
    </source>
</evidence>
<feature type="domain" description="ABC3 transporter permease C-terminal" evidence="8">
    <location>
        <begin position="62"/>
        <end position="176"/>
    </location>
</feature>
<comment type="subcellular location">
    <subcellularLocation>
        <location evidence="1">Cell membrane</location>
        <topology evidence="1">Multi-pass membrane protein</topology>
    </subcellularLocation>
</comment>
<evidence type="ECO:0000259" key="8">
    <source>
        <dbReference type="Pfam" id="PF02687"/>
    </source>
</evidence>
<accession>A0ABP7IT87</accession>
<comment type="caution">
    <text evidence="9">The sequence shown here is derived from an EMBL/GenBank/DDBJ whole genome shotgun (WGS) entry which is preliminary data.</text>
</comment>
<feature type="transmembrane region" description="Helical" evidence="7">
    <location>
        <begin position="280"/>
        <end position="304"/>
    </location>
</feature>
<dbReference type="PANTHER" id="PTHR30572">
    <property type="entry name" value="MEMBRANE COMPONENT OF TRANSPORTER-RELATED"/>
    <property type="match status" value="1"/>
</dbReference>
<name>A0ABP7IT87_9ACTN</name>
<feature type="transmembrane region" description="Helical" evidence="7">
    <location>
        <begin position="370"/>
        <end position="392"/>
    </location>
</feature>
<evidence type="ECO:0000256" key="3">
    <source>
        <dbReference type="ARBA" id="ARBA00022692"/>
    </source>
</evidence>
<feature type="transmembrane region" description="Helical" evidence="7">
    <location>
        <begin position="194"/>
        <end position="215"/>
    </location>
</feature>
<evidence type="ECO:0000256" key="1">
    <source>
        <dbReference type="ARBA" id="ARBA00004651"/>
    </source>
</evidence>
<gene>
    <name evidence="9" type="ORF">GCM10022242_29190</name>
</gene>
<feature type="transmembrane region" description="Helical" evidence="7">
    <location>
        <begin position="49"/>
        <end position="71"/>
    </location>
</feature>
<evidence type="ECO:0000313" key="10">
    <source>
        <dbReference type="Proteomes" id="UP001501821"/>
    </source>
</evidence>
<keyword evidence="10" id="KW-1185">Reference proteome</keyword>
<reference evidence="10" key="1">
    <citation type="journal article" date="2019" name="Int. J. Syst. Evol. Microbiol.">
        <title>The Global Catalogue of Microorganisms (GCM) 10K type strain sequencing project: providing services to taxonomists for standard genome sequencing and annotation.</title>
        <authorList>
            <consortium name="The Broad Institute Genomics Platform"/>
            <consortium name="The Broad Institute Genome Sequencing Center for Infectious Disease"/>
            <person name="Wu L."/>
            <person name="Ma J."/>
        </authorList>
    </citation>
    <scope>NUCLEOTIDE SEQUENCE [LARGE SCALE GENOMIC DNA]</scope>
    <source>
        <strain evidence="10">JCM 16953</strain>
    </source>
</reference>
<feature type="transmembrane region" description="Helical" evidence="7">
    <location>
        <begin position="324"/>
        <end position="349"/>
    </location>
</feature>
<dbReference type="Proteomes" id="UP001501821">
    <property type="component" value="Unassembled WGS sequence"/>
</dbReference>
<evidence type="ECO:0000256" key="5">
    <source>
        <dbReference type="ARBA" id="ARBA00023136"/>
    </source>
</evidence>
<dbReference type="Pfam" id="PF02687">
    <property type="entry name" value="FtsX"/>
    <property type="match status" value="2"/>
</dbReference>
<feature type="transmembrane region" description="Helical" evidence="7">
    <location>
        <begin position="412"/>
        <end position="430"/>
    </location>
</feature>
<evidence type="ECO:0000313" key="9">
    <source>
        <dbReference type="EMBL" id="GAA3826027.1"/>
    </source>
</evidence>
<keyword evidence="4 7" id="KW-1133">Transmembrane helix</keyword>
<keyword evidence="5 7" id="KW-0472">Membrane</keyword>
<keyword evidence="2" id="KW-1003">Cell membrane</keyword>